<dbReference type="PATRIC" id="fig|1128398.3.peg.1937"/>
<keyword evidence="6" id="KW-0479">Metal-binding</keyword>
<dbReference type="Gene3D" id="3.40.1050.10">
    <property type="entry name" value="Carbonic anhydrase"/>
    <property type="match status" value="1"/>
</dbReference>
<evidence type="ECO:0000256" key="4">
    <source>
        <dbReference type="ARBA" id="ARBA00023239"/>
    </source>
</evidence>
<gene>
    <name evidence="7" type="primary">cynT</name>
    <name evidence="7" type="ordered locus">Curi_c18820</name>
</gene>
<organism evidence="7 8">
    <name type="scientific">Gottschalkia acidurici (strain ATCC 7906 / DSM 604 / BCRC 14475 / CIP 104303 / KCTC 5404 / NCIMB 10678 / 9a)</name>
    <name type="common">Clostridium acidurici</name>
    <dbReference type="NCBI Taxonomy" id="1128398"/>
    <lineage>
        <taxon>Bacteria</taxon>
        <taxon>Bacillati</taxon>
        <taxon>Bacillota</taxon>
        <taxon>Tissierellia</taxon>
        <taxon>Tissierellales</taxon>
        <taxon>Gottschalkiaceae</taxon>
        <taxon>Gottschalkia</taxon>
    </lineage>
</organism>
<dbReference type="RefSeq" id="WP_014968023.1">
    <property type="nucleotide sequence ID" value="NC_018664.1"/>
</dbReference>
<dbReference type="SUPFAM" id="SSF53056">
    <property type="entry name" value="beta-carbonic anhydrase, cab"/>
    <property type="match status" value="1"/>
</dbReference>
<name>K0B1F4_GOTA9</name>
<comment type="similarity">
    <text evidence="1">Belongs to the beta-class carbonic anhydrase family.</text>
</comment>
<dbReference type="PROSITE" id="PS00704">
    <property type="entry name" value="PROK_CO2_ANHYDRASE_1"/>
    <property type="match status" value="1"/>
</dbReference>
<feature type="binding site" evidence="6">
    <location>
        <position position="147"/>
    </location>
    <ligand>
        <name>Zn(2+)</name>
        <dbReference type="ChEBI" id="CHEBI:29105"/>
    </ligand>
</feature>
<keyword evidence="3 6" id="KW-0862">Zinc</keyword>
<dbReference type="eggNOG" id="COG0288">
    <property type="taxonomic scope" value="Bacteria"/>
</dbReference>
<sequence length="237" mass="25843">MKAKALGMILSAGILTLTLTGCDGEQKQASVEVNQQVKQVYTRPDVTNPEDAKKLLLEGNKRFISGEILNKDLSKENLKKLSMGQKPLAVIVGCSDSRVNPEIIFDQGLGDLFVIRDAGNVIDKITMGSVEYGVEQLGAPLIVVLGHEKCGAVEATVNKAQASENIQGIIEKINISLEGIDNNASKDKIYAEVEDKNIENTVNEIKREPVIENLIKENKVQVIGAKYHIETGEVVFE</sequence>
<feature type="binding site" evidence="6">
    <location>
        <position position="150"/>
    </location>
    <ligand>
        <name>Zn(2+)</name>
        <dbReference type="ChEBI" id="CHEBI:29105"/>
    </ligand>
</feature>
<dbReference type="PROSITE" id="PS51257">
    <property type="entry name" value="PROKAR_LIPOPROTEIN"/>
    <property type="match status" value="1"/>
</dbReference>
<dbReference type="Proteomes" id="UP000006094">
    <property type="component" value="Chromosome"/>
</dbReference>
<dbReference type="PANTHER" id="PTHR11002:SF79">
    <property type="entry name" value="CARBONIC ANHYDRASE 2"/>
    <property type="match status" value="1"/>
</dbReference>
<evidence type="ECO:0000256" key="1">
    <source>
        <dbReference type="ARBA" id="ARBA00006217"/>
    </source>
</evidence>
<evidence type="ECO:0000313" key="8">
    <source>
        <dbReference type="Proteomes" id="UP000006094"/>
    </source>
</evidence>
<dbReference type="STRING" id="1128398.Curi_c18820"/>
<dbReference type="KEGG" id="cad:Curi_c18820"/>
<dbReference type="GO" id="GO:0008270">
    <property type="term" value="F:zinc ion binding"/>
    <property type="evidence" value="ECO:0007669"/>
    <property type="project" value="InterPro"/>
</dbReference>
<dbReference type="InterPro" id="IPR001765">
    <property type="entry name" value="Carbonic_anhydrase"/>
</dbReference>
<feature type="binding site" evidence="6">
    <location>
        <position position="94"/>
    </location>
    <ligand>
        <name>Zn(2+)</name>
        <dbReference type="ChEBI" id="CHEBI:29105"/>
    </ligand>
</feature>
<protein>
    <recommendedName>
        <fullName evidence="2">carbonic anhydrase</fullName>
        <ecNumber evidence="2">4.2.1.1</ecNumber>
    </recommendedName>
</protein>
<evidence type="ECO:0000313" key="7">
    <source>
        <dbReference type="EMBL" id="AFS78887.1"/>
    </source>
</evidence>
<dbReference type="HOGENOM" id="CLU_053879_4_2_9"/>
<dbReference type="InterPro" id="IPR036874">
    <property type="entry name" value="Carbonic_anhydrase_sf"/>
</dbReference>
<evidence type="ECO:0000256" key="6">
    <source>
        <dbReference type="PIRSR" id="PIRSR601765-1"/>
    </source>
</evidence>
<reference evidence="7 8" key="1">
    <citation type="journal article" date="2012" name="PLoS ONE">
        <title>The purine-utilizing bacterium Clostridium acidurici 9a: a genome-guided metabolic reconsideration.</title>
        <authorList>
            <person name="Hartwich K."/>
            <person name="Poehlein A."/>
            <person name="Daniel R."/>
        </authorList>
    </citation>
    <scope>NUCLEOTIDE SEQUENCE [LARGE SCALE GENOMIC DNA]</scope>
    <source>
        <strain evidence="8">ATCC 7906 / DSM 604 / BCRC 14475 / CIP 104303 / KCTC 5404 / NCIMB 10678 / 9a</strain>
    </source>
</reference>
<dbReference type="PANTHER" id="PTHR11002">
    <property type="entry name" value="CARBONIC ANHYDRASE"/>
    <property type="match status" value="1"/>
</dbReference>
<dbReference type="GO" id="GO:0015976">
    <property type="term" value="P:carbon utilization"/>
    <property type="evidence" value="ECO:0007669"/>
    <property type="project" value="InterPro"/>
</dbReference>
<dbReference type="InterPro" id="IPR015892">
    <property type="entry name" value="Carbonic_anhydrase_CS"/>
</dbReference>
<dbReference type="CDD" id="cd03378">
    <property type="entry name" value="beta_CA_cladeC"/>
    <property type="match status" value="1"/>
</dbReference>
<dbReference type="EMBL" id="CP003326">
    <property type="protein sequence ID" value="AFS78887.1"/>
    <property type="molecule type" value="Genomic_DNA"/>
</dbReference>
<proteinExistence type="inferred from homology"/>
<keyword evidence="4 7" id="KW-0456">Lyase</keyword>
<dbReference type="Pfam" id="PF00484">
    <property type="entry name" value="Pro_CA"/>
    <property type="match status" value="1"/>
</dbReference>
<evidence type="ECO:0000256" key="3">
    <source>
        <dbReference type="ARBA" id="ARBA00022833"/>
    </source>
</evidence>
<evidence type="ECO:0000256" key="2">
    <source>
        <dbReference type="ARBA" id="ARBA00012925"/>
    </source>
</evidence>
<evidence type="ECO:0000256" key="5">
    <source>
        <dbReference type="ARBA" id="ARBA00048348"/>
    </source>
</evidence>
<feature type="binding site" evidence="6">
    <location>
        <position position="96"/>
    </location>
    <ligand>
        <name>Zn(2+)</name>
        <dbReference type="ChEBI" id="CHEBI:29105"/>
    </ligand>
</feature>
<dbReference type="GO" id="GO:0004089">
    <property type="term" value="F:carbonate dehydratase activity"/>
    <property type="evidence" value="ECO:0007669"/>
    <property type="project" value="UniProtKB-EC"/>
</dbReference>
<dbReference type="EC" id="4.2.1.1" evidence="2"/>
<keyword evidence="8" id="KW-1185">Reference proteome</keyword>
<comment type="catalytic activity">
    <reaction evidence="5">
        <text>hydrogencarbonate + H(+) = CO2 + H2O</text>
        <dbReference type="Rhea" id="RHEA:10748"/>
        <dbReference type="ChEBI" id="CHEBI:15377"/>
        <dbReference type="ChEBI" id="CHEBI:15378"/>
        <dbReference type="ChEBI" id="CHEBI:16526"/>
        <dbReference type="ChEBI" id="CHEBI:17544"/>
        <dbReference type="EC" id="4.2.1.1"/>
    </reaction>
</comment>
<comment type="cofactor">
    <cofactor evidence="6">
        <name>Zn(2+)</name>
        <dbReference type="ChEBI" id="CHEBI:29105"/>
    </cofactor>
    <text evidence="6">Binds 1 zinc ion per subunit.</text>
</comment>
<accession>K0B1F4</accession>
<dbReference type="AlphaFoldDB" id="K0B1F4"/>
<dbReference type="SMART" id="SM00947">
    <property type="entry name" value="Pro_CA"/>
    <property type="match status" value="1"/>
</dbReference>